<dbReference type="EMBL" id="BT148773">
    <property type="protein sequence ID" value="AFK48567.1"/>
    <property type="molecule type" value="mRNA"/>
</dbReference>
<protein>
    <submittedName>
        <fullName evidence="1">Uncharacterized protein</fullName>
    </submittedName>
</protein>
<accession>I3T7S5</accession>
<evidence type="ECO:0000313" key="1">
    <source>
        <dbReference type="EMBL" id="AFK48567.1"/>
    </source>
</evidence>
<proteinExistence type="evidence at transcript level"/>
<name>I3T7S5_MEDTR</name>
<sequence length="48" mass="5404">MLTRISTNFMSESVTISGDTRGKYIGDFMHRDRGEGGGNIFLVCYIRT</sequence>
<organism evidence="1">
    <name type="scientific">Medicago truncatula</name>
    <name type="common">Barrel medic</name>
    <name type="synonym">Medicago tribuloides</name>
    <dbReference type="NCBI Taxonomy" id="3880"/>
    <lineage>
        <taxon>Eukaryota</taxon>
        <taxon>Viridiplantae</taxon>
        <taxon>Streptophyta</taxon>
        <taxon>Embryophyta</taxon>
        <taxon>Tracheophyta</taxon>
        <taxon>Spermatophyta</taxon>
        <taxon>Magnoliopsida</taxon>
        <taxon>eudicotyledons</taxon>
        <taxon>Gunneridae</taxon>
        <taxon>Pentapetalae</taxon>
        <taxon>rosids</taxon>
        <taxon>fabids</taxon>
        <taxon>Fabales</taxon>
        <taxon>Fabaceae</taxon>
        <taxon>Papilionoideae</taxon>
        <taxon>50 kb inversion clade</taxon>
        <taxon>NPAAA clade</taxon>
        <taxon>Hologalegina</taxon>
        <taxon>IRL clade</taxon>
        <taxon>Trifolieae</taxon>
        <taxon>Medicago</taxon>
    </lineage>
</organism>
<reference evidence="1" key="1">
    <citation type="submission" date="2012-05" db="EMBL/GenBank/DDBJ databases">
        <authorList>
            <person name="Krishnakumar V."/>
            <person name="Cheung F."/>
            <person name="Xiao Y."/>
            <person name="Chan A."/>
            <person name="Moskal W.A."/>
            <person name="Town C.D."/>
        </authorList>
    </citation>
    <scope>NUCLEOTIDE SEQUENCE</scope>
</reference>
<dbReference type="AlphaFoldDB" id="I3T7S5"/>